<dbReference type="Pfam" id="PF13111">
    <property type="entry name" value="pPIWI_RE_X"/>
    <property type="match status" value="1"/>
</dbReference>
<dbReference type="AlphaFoldDB" id="A0A345SYG9"/>
<keyword evidence="6" id="KW-1185">Reference proteome</keyword>
<dbReference type="InterPro" id="IPR025085">
    <property type="entry name" value="pPIWI_RE_X"/>
</dbReference>
<feature type="compositionally biased region" description="Acidic residues" evidence="1">
    <location>
        <begin position="689"/>
        <end position="718"/>
    </location>
</feature>
<evidence type="ECO:0000259" key="3">
    <source>
        <dbReference type="Pfam" id="PF13111"/>
    </source>
</evidence>
<proteinExistence type="predicted"/>
<protein>
    <submittedName>
        <fullName evidence="5">DUF3893 domain-containing protein</fullName>
    </submittedName>
</protein>
<dbReference type="Pfam" id="PF13032">
    <property type="entry name" value="RNaseH_pPIWI_RE"/>
    <property type="match status" value="1"/>
</dbReference>
<evidence type="ECO:0000259" key="4">
    <source>
        <dbReference type="Pfam" id="PF18157"/>
    </source>
</evidence>
<evidence type="ECO:0000313" key="6">
    <source>
        <dbReference type="Proteomes" id="UP000249340"/>
    </source>
</evidence>
<dbReference type="RefSeq" id="WP_111489632.1">
    <property type="nucleotide sequence ID" value="NZ_CP031264.1"/>
</dbReference>
<sequence length="980" mass="109981">MAIEPYNLVRAAAYTPSEGAQWDVPYYTLSLPENIREALLDLYRQGLRRPERHRSVPIGRFNNLIQALAPEVVSVAKWIDVTRDEPWLYTHHPVPADVFGTLFRAWVRDLRPEPRHGKLVRRLLNEELDLGQLTWERRNVAMLSQTLTQPGGTAQPEERLYQLLPDALIARALALNPFVHEGGSLRFRGVARRPSDRGAEMISWPPEEHVDKEGVRWWYSALIAVTLQSVPFDGAIRIHVRSGVRRWATRTGTSGLYLPPARATSVYLLADAPWIADSPDSWVSERFSVARARYDRRLGKPRWEAGGSDGILSRIPFHQTLPEPSELTRRPTEWLQQTKGVTAAVVHSTHMGSHGVLPGLMPGDRVPLTEWFEAALPACLPRIPDLVRADRYPVNPHPYRPPKPDAGVHPEPLDRQQRADVELRRNLAELTDGLPLQLEFLWNTTIHRDAGVKALAAVLGVEETDPEGEPGQETLVWKTPELTVELRLERVGELAASLDIPQETKRKTAALHTAIGRRREDVARRVDPVSTPALPTLALVEILDRRIYGPRDADPKFALRLGFSDVRRLTQFVVTQRRPDHREKAIKARFEKLKSCWQDGLRQLGHRLIPQHSLGDAIPAGIQYVAFWLVKRRADGPTRESGLVPVAVRIRPDARGGQALMGWDHINGSWLPYAEFLLRLSKQATLPVSDDDAPDNCDPTDEDRPDDLFDDAEEDDGQDTAAPEDQPATGRLEAQRTHVAGAVQELLFSLRDTPTLLLVHAQNSRRFWPWLQNAVVQKDRVQIHGGPVQRLAVQGPNLRLVRLRDRSGDETPQWWAYDGPSETGGDEAAAERIGIAKGFWRSPAAQEDNRVFSSTSPKSSSATKSSVMASRWSFRPYTRDGKTGMTIDTDKPAWNPALLEVAVVGCQPGDDPEAWAVLAHQLRMTPDYRDMLALPLPLHLARKAQEYVLPVHRADGESATEDNASVQLVFDLFESTTNEG</sequence>
<feature type="domain" description="pPIWI-RE module N-terminal" evidence="3">
    <location>
        <begin position="13"/>
        <end position="409"/>
    </location>
</feature>
<dbReference type="EMBL" id="CP031264">
    <property type="protein sequence ID" value="AXI78774.1"/>
    <property type="molecule type" value="Genomic_DNA"/>
</dbReference>
<accession>A0A345SYG9</accession>
<dbReference type="OrthoDB" id="3199411at2"/>
<evidence type="ECO:0000256" key="1">
    <source>
        <dbReference type="SAM" id="MobiDB-lite"/>
    </source>
</evidence>
<dbReference type="Pfam" id="PF18157">
    <property type="entry name" value="MID_pPIWI_RE"/>
    <property type="match status" value="1"/>
</dbReference>
<gene>
    <name evidence="5" type="ORF">C7M71_016465</name>
</gene>
<feature type="domain" description="pPIWI-RE RNaseH" evidence="2">
    <location>
        <begin position="624"/>
        <end position="950"/>
    </location>
</feature>
<evidence type="ECO:0000259" key="2">
    <source>
        <dbReference type="Pfam" id="PF13032"/>
    </source>
</evidence>
<organism evidence="5 6">
    <name type="scientific">Peterkaempfera bronchialis</name>
    <dbReference type="NCBI Taxonomy" id="2126346"/>
    <lineage>
        <taxon>Bacteria</taxon>
        <taxon>Bacillati</taxon>
        <taxon>Actinomycetota</taxon>
        <taxon>Actinomycetes</taxon>
        <taxon>Kitasatosporales</taxon>
        <taxon>Streptomycetaceae</taxon>
        <taxon>Peterkaempfera</taxon>
    </lineage>
</organism>
<feature type="domain" description="Prokaryotic pPIWI-RE MID" evidence="4">
    <location>
        <begin position="477"/>
        <end position="611"/>
    </location>
</feature>
<dbReference type="Proteomes" id="UP000249340">
    <property type="component" value="Chromosome"/>
</dbReference>
<name>A0A345SYG9_9ACTN</name>
<evidence type="ECO:0000313" key="5">
    <source>
        <dbReference type="EMBL" id="AXI78774.1"/>
    </source>
</evidence>
<dbReference type="InterPro" id="IPR040496">
    <property type="entry name" value="MID_pPIWI_RE"/>
</dbReference>
<feature type="region of interest" description="Disordered" evidence="1">
    <location>
        <begin position="687"/>
        <end position="731"/>
    </location>
</feature>
<dbReference type="KEGG" id="stri:C7M71_016465"/>
<reference evidence="6" key="1">
    <citation type="submission" date="2018-07" db="EMBL/GenBank/DDBJ databases">
        <title>Streptacidiphilus bronchialis DSM 106435 chromosome.</title>
        <authorList>
            <person name="Batra D."/>
            <person name="Gulvik C.A."/>
        </authorList>
    </citation>
    <scope>NUCLEOTIDE SEQUENCE [LARGE SCALE GENOMIC DNA]</scope>
    <source>
        <strain evidence="6">DSM 106435</strain>
    </source>
</reference>
<dbReference type="InterPro" id="IPR024996">
    <property type="entry name" value="RNaseH_pPIWI_RE"/>
</dbReference>